<name>A0AAD5MF87_PARTN</name>
<protein>
    <submittedName>
        <fullName evidence="1">Uncharacterized protein</fullName>
    </submittedName>
</protein>
<evidence type="ECO:0000313" key="1">
    <source>
        <dbReference type="EMBL" id="KAJ1346729.1"/>
    </source>
</evidence>
<reference evidence="1" key="1">
    <citation type="submission" date="2021-06" db="EMBL/GenBank/DDBJ databases">
        <title>Parelaphostrongylus tenuis whole genome reference sequence.</title>
        <authorList>
            <person name="Garwood T.J."/>
            <person name="Larsen P.A."/>
            <person name="Fountain-Jones N.M."/>
            <person name="Garbe J.R."/>
            <person name="Macchietto M.G."/>
            <person name="Kania S.A."/>
            <person name="Gerhold R.W."/>
            <person name="Richards J.E."/>
            <person name="Wolf T.M."/>
        </authorList>
    </citation>
    <scope>NUCLEOTIDE SEQUENCE</scope>
    <source>
        <strain evidence="1">MNPRO001-30</strain>
        <tissue evidence="1">Meninges</tissue>
    </source>
</reference>
<keyword evidence="2" id="KW-1185">Reference proteome</keyword>
<comment type="caution">
    <text evidence="1">The sequence shown here is derived from an EMBL/GenBank/DDBJ whole genome shotgun (WGS) entry which is preliminary data.</text>
</comment>
<proteinExistence type="predicted"/>
<dbReference type="EMBL" id="JAHQIW010000216">
    <property type="protein sequence ID" value="KAJ1346729.1"/>
    <property type="molecule type" value="Genomic_DNA"/>
</dbReference>
<dbReference type="Proteomes" id="UP001196413">
    <property type="component" value="Unassembled WGS sequence"/>
</dbReference>
<evidence type="ECO:0000313" key="2">
    <source>
        <dbReference type="Proteomes" id="UP001196413"/>
    </source>
</evidence>
<dbReference type="AlphaFoldDB" id="A0AAD5MF87"/>
<organism evidence="1 2">
    <name type="scientific">Parelaphostrongylus tenuis</name>
    <name type="common">Meningeal worm</name>
    <dbReference type="NCBI Taxonomy" id="148309"/>
    <lineage>
        <taxon>Eukaryota</taxon>
        <taxon>Metazoa</taxon>
        <taxon>Ecdysozoa</taxon>
        <taxon>Nematoda</taxon>
        <taxon>Chromadorea</taxon>
        <taxon>Rhabditida</taxon>
        <taxon>Rhabditina</taxon>
        <taxon>Rhabditomorpha</taxon>
        <taxon>Strongyloidea</taxon>
        <taxon>Metastrongylidae</taxon>
        <taxon>Parelaphostrongylus</taxon>
    </lineage>
</organism>
<gene>
    <name evidence="1" type="ORF">KIN20_001626</name>
</gene>
<sequence>MAYSEMMDVRAQVPGIATSRDAAQTYVVRLVMQTVFDVLERQGRSAGLPDALIAAILGQHTVQISYEALECRKATVNHPNPTVPCEFQQLVSESSYWDSSVTPYLNSAYPLRLDNPLKKSRLRVKIMKQTCVYQQQSNGR</sequence>
<accession>A0AAD5MF87</accession>